<dbReference type="STRING" id="1219032.GCA_001515545_02543"/>
<name>A0A2A7UR56_COMTR</name>
<feature type="compositionally biased region" description="Low complexity" evidence="1">
    <location>
        <begin position="156"/>
        <end position="195"/>
    </location>
</feature>
<keyword evidence="4" id="KW-1185">Reference proteome</keyword>
<feature type="region of interest" description="Disordered" evidence="1">
    <location>
        <begin position="144"/>
        <end position="195"/>
    </location>
</feature>
<keyword evidence="2" id="KW-0732">Signal</keyword>
<dbReference type="GeneID" id="80799598"/>
<dbReference type="AlphaFoldDB" id="A0A2A7UR56"/>
<accession>A0A2A7UR56</accession>
<evidence type="ECO:0000313" key="3">
    <source>
        <dbReference type="EMBL" id="PEH87753.1"/>
    </source>
</evidence>
<proteinExistence type="predicted"/>
<evidence type="ECO:0000256" key="1">
    <source>
        <dbReference type="SAM" id="MobiDB-lite"/>
    </source>
</evidence>
<reference evidence="4" key="1">
    <citation type="submission" date="2017-09" db="EMBL/GenBank/DDBJ databases">
        <title>FDA dAtabase for Regulatory Grade micrObial Sequences (FDA-ARGOS): Supporting development and validation of Infectious Disease Dx tests.</title>
        <authorList>
            <person name="Minogue T."/>
            <person name="Wolcott M."/>
            <person name="Wasieloski L."/>
            <person name="Aguilar W."/>
            <person name="Moore D."/>
            <person name="Tallon L."/>
            <person name="Sadzewicz L."/>
            <person name="Ott S."/>
            <person name="Zhao X."/>
            <person name="Nagaraj S."/>
            <person name="Vavikolanu K."/>
            <person name="Aluvathingal J."/>
            <person name="Nadendla S."/>
            <person name="Sichtig H."/>
        </authorList>
    </citation>
    <scope>NUCLEOTIDE SEQUENCE [LARGE SCALE GENOMIC DNA]</scope>
    <source>
        <strain evidence="4">FDAARGOS_394</strain>
    </source>
</reference>
<organism evidence="3 4">
    <name type="scientific">Comamonas terrigena</name>
    <dbReference type="NCBI Taxonomy" id="32013"/>
    <lineage>
        <taxon>Bacteria</taxon>
        <taxon>Pseudomonadati</taxon>
        <taxon>Pseudomonadota</taxon>
        <taxon>Betaproteobacteria</taxon>
        <taxon>Burkholderiales</taxon>
        <taxon>Comamonadaceae</taxon>
        <taxon>Comamonas</taxon>
    </lineage>
</organism>
<gene>
    <name evidence="3" type="ORF">CRM82_03240</name>
</gene>
<sequence>MTTSLPSSLTPTAAPAAAAPTAATSAAGAVLPVSGVASAAQVAPILAAAQAALAKTVNLSPQAQQAIKAEAFAQLVSQLVQQIQGGTVQLPANWPAGGVTPQWQALLAALVQQASAGQPLPQQLLSVQSWPAALAQAVLQSGAGSTAGAPVPPSTTPASAAPAPQAPAGAGAAAASAASPGASGAAGQTAGAGTPAATVRPALPALQNWLVQQGVLQGPDGERAFTLTLRVPVAWAQAQSVLGQALGAQLAGGGPALSGSALGALLLPYGSSVQQLANATFGLVLAPQGLPAAQTQAMRTSAVLQLEFQPMPMAASQVAQQAVTAGLLPAGMLPQEAYQALLARGGDPWLHMAQQQASGQLPRERQQHGSDGQCNRAGCQYQGRAECAQPFCAEMNSLWAASRSSRL</sequence>
<feature type="signal peptide" evidence="2">
    <location>
        <begin position="1"/>
        <end position="39"/>
    </location>
</feature>
<protein>
    <submittedName>
        <fullName evidence="3">Fe-S oxidoreductase</fullName>
    </submittedName>
</protein>
<dbReference type="Proteomes" id="UP000220246">
    <property type="component" value="Unassembled WGS sequence"/>
</dbReference>
<dbReference type="EMBL" id="PDEA01000001">
    <property type="protein sequence ID" value="PEH87753.1"/>
    <property type="molecule type" value="Genomic_DNA"/>
</dbReference>
<dbReference type="RefSeq" id="WP_066538627.1">
    <property type="nucleotide sequence ID" value="NZ_PDEA01000001.1"/>
</dbReference>
<dbReference type="OrthoDB" id="8794128at2"/>
<evidence type="ECO:0000313" key="4">
    <source>
        <dbReference type="Proteomes" id="UP000220246"/>
    </source>
</evidence>
<feature type="chain" id="PRO_5012540799" evidence="2">
    <location>
        <begin position="40"/>
        <end position="407"/>
    </location>
</feature>
<comment type="caution">
    <text evidence="3">The sequence shown here is derived from an EMBL/GenBank/DDBJ whole genome shotgun (WGS) entry which is preliminary data.</text>
</comment>
<evidence type="ECO:0000256" key="2">
    <source>
        <dbReference type="SAM" id="SignalP"/>
    </source>
</evidence>